<keyword evidence="1" id="KW-0812">Transmembrane</keyword>
<evidence type="ECO:0000313" key="3">
    <source>
        <dbReference type="Proteomes" id="UP000321085"/>
    </source>
</evidence>
<dbReference type="AlphaFoldDB" id="A0A512BX85"/>
<accession>A0A512BX85</accession>
<proteinExistence type="predicted"/>
<evidence type="ECO:0000256" key="1">
    <source>
        <dbReference type="SAM" id="Phobius"/>
    </source>
</evidence>
<keyword evidence="1" id="KW-1133">Transmembrane helix</keyword>
<keyword evidence="3" id="KW-1185">Reference proteome</keyword>
<organism evidence="2 3">
    <name type="scientific">Microvirga aerophila</name>
    <dbReference type="NCBI Taxonomy" id="670291"/>
    <lineage>
        <taxon>Bacteria</taxon>
        <taxon>Pseudomonadati</taxon>
        <taxon>Pseudomonadota</taxon>
        <taxon>Alphaproteobacteria</taxon>
        <taxon>Hyphomicrobiales</taxon>
        <taxon>Methylobacteriaceae</taxon>
        <taxon>Microvirga</taxon>
    </lineage>
</organism>
<name>A0A512BX85_9HYPH</name>
<dbReference type="EMBL" id="BJYU01000068">
    <property type="protein sequence ID" value="GEO16575.1"/>
    <property type="molecule type" value="Genomic_DNA"/>
</dbReference>
<gene>
    <name evidence="2" type="ORF">MAE02_42710</name>
</gene>
<dbReference type="RefSeq" id="WP_276330631.1">
    <property type="nucleotide sequence ID" value="NZ_BJYU01000068.1"/>
</dbReference>
<dbReference type="PROSITE" id="PS51257">
    <property type="entry name" value="PROKAR_LIPOPROTEIN"/>
    <property type="match status" value="1"/>
</dbReference>
<protein>
    <submittedName>
        <fullName evidence="2">Uncharacterized protein</fullName>
    </submittedName>
</protein>
<keyword evidence="1" id="KW-0472">Membrane</keyword>
<feature type="transmembrane region" description="Helical" evidence="1">
    <location>
        <begin position="21"/>
        <end position="39"/>
    </location>
</feature>
<dbReference type="Proteomes" id="UP000321085">
    <property type="component" value="Unassembled WGS sequence"/>
</dbReference>
<reference evidence="2 3" key="1">
    <citation type="submission" date="2019-07" db="EMBL/GenBank/DDBJ databases">
        <title>Whole genome shotgun sequence of Microvirga aerophila NBRC 106136.</title>
        <authorList>
            <person name="Hosoyama A."/>
            <person name="Uohara A."/>
            <person name="Ohji S."/>
            <person name="Ichikawa N."/>
        </authorList>
    </citation>
    <scope>NUCLEOTIDE SEQUENCE [LARGE SCALE GENOMIC DNA]</scope>
    <source>
        <strain evidence="2 3">NBRC 106136</strain>
    </source>
</reference>
<comment type="caution">
    <text evidence="2">The sequence shown here is derived from an EMBL/GenBank/DDBJ whole genome shotgun (WGS) entry which is preliminary data.</text>
</comment>
<evidence type="ECO:0000313" key="2">
    <source>
        <dbReference type="EMBL" id="GEO16575.1"/>
    </source>
</evidence>
<sequence length="43" mass="5104">MSRRKRQRRLEEHYRTQLAPWLAGTLGACVLLMLAIYVARMPF</sequence>